<sequence length="254" mass="29198">MKTGMRHSDYLKNLLEQRKHEAGNIDPIHEVGDRITSPPGATSLEENKIISEYLEQKNLQTLANAVPQFKKSLILKKFFKMKRNQEVIVYMDHQAHIKEIFGKVSAIGRDFVTLTNLKERIWIPYKSVRSANSPSGVPTYEGEHQNFIYDNDLKRKLTTNFGETVAKREVLIQQFYEESLKGNLERYQGVWVKAVLPDETVIGRIASVSDDCFLLQSYGSKREIAFSDLTYICSARLFAQLILLGKNMIKSMFK</sequence>
<evidence type="ECO:0000313" key="1">
    <source>
        <dbReference type="EMBL" id="WNF21040.1"/>
    </source>
</evidence>
<dbReference type="Proteomes" id="UP001303324">
    <property type="component" value="Chromosome"/>
</dbReference>
<evidence type="ECO:0000313" key="2">
    <source>
        <dbReference type="Proteomes" id="UP001303324"/>
    </source>
</evidence>
<reference evidence="1 2" key="1">
    <citation type="submission" date="2023-09" db="EMBL/GenBank/DDBJ databases">
        <title>Microbial mechanism of fulvic acid promoting antimony reduction mineralization in rice fields.</title>
        <authorList>
            <person name="Chen G."/>
            <person name="Lan J."/>
        </authorList>
    </citation>
    <scope>NUCLEOTIDE SEQUENCE [LARGE SCALE GENOMIC DNA]</scope>
    <source>
        <strain evidence="1 2">PS1</strain>
    </source>
</reference>
<keyword evidence="2" id="KW-1185">Reference proteome</keyword>
<protein>
    <submittedName>
        <fullName evidence="1">Uncharacterized protein</fullName>
    </submittedName>
</protein>
<name>A0ABY9VEJ6_9BACI</name>
<dbReference type="EMBL" id="CP134494">
    <property type="protein sequence ID" value="WNF21040.1"/>
    <property type="molecule type" value="Genomic_DNA"/>
</dbReference>
<accession>A0ABY9VEJ6</accession>
<dbReference type="RefSeq" id="WP_311070610.1">
    <property type="nucleotide sequence ID" value="NZ_CP134494.1"/>
</dbReference>
<gene>
    <name evidence="1" type="ORF">RH061_12590</name>
</gene>
<organism evidence="1 2">
    <name type="scientific">Mesobacillus jeotgali</name>
    <dbReference type="NCBI Taxonomy" id="129985"/>
    <lineage>
        <taxon>Bacteria</taxon>
        <taxon>Bacillati</taxon>
        <taxon>Bacillota</taxon>
        <taxon>Bacilli</taxon>
        <taxon>Bacillales</taxon>
        <taxon>Bacillaceae</taxon>
        <taxon>Mesobacillus</taxon>
    </lineage>
</organism>
<proteinExistence type="predicted"/>